<dbReference type="Proteomes" id="UP000777784">
    <property type="component" value="Unassembled WGS sequence"/>
</dbReference>
<dbReference type="GO" id="GO:0005524">
    <property type="term" value="F:ATP binding"/>
    <property type="evidence" value="ECO:0007669"/>
    <property type="project" value="InterPro"/>
</dbReference>
<evidence type="ECO:0000313" key="2">
    <source>
        <dbReference type="EMBL" id="MBU2691768.1"/>
    </source>
</evidence>
<dbReference type="Gene3D" id="1.10.510.10">
    <property type="entry name" value="Transferase(Phosphotransferase) domain 1"/>
    <property type="match status" value="1"/>
</dbReference>
<protein>
    <recommendedName>
        <fullName evidence="1">Protein kinase domain-containing protein</fullName>
    </recommendedName>
</protein>
<dbReference type="AlphaFoldDB" id="A0A948RY75"/>
<dbReference type="InterPro" id="IPR000719">
    <property type="entry name" value="Prot_kinase_dom"/>
</dbReference>
<dbReference type="PROSITE" id="PS50011">
    <property type="entry name" value="PROTEIN_KINASE_DOM"/>
    <property type="match status" value="1"/>
</dbReference>
<comment type="caution">
    <text evidence="2">The sequence shown here is derived from an EMBL/GenBank/DDBJ whole genome shotgun (WGS) entry which is preliminary data.</text>
</comment>
<reference evidence="2" key="1">
    <citation type="submission" date="2021-05" db="EMBL/GenBank/DDBJ databases">
        <title>Energy efficiency and biological interactions define the core microbiome of deep oligotrophic groundwater.</title>
        <authorList>
            <person name="Mehrshad M."/>
            <person name="Lopez-Fernandez M."/>
            <person name="Bell E."/>
            <person name="Bernier-Latmani R."/>
            <person name="Bertilsson S."/>
            <person name="Dopson M."/>
        </authorList>
    </citation>
    <scope>NUCLEOTIDE SEQUENCE</scope>
    <source>
        <strain evidence="2">Modern_marine.mb.64</strain>
    </source>
</reference>
<evidence type="ECO:0000313" key="3">
    <source>
        <dbReference type="Proteomes" id="UP000777784"/>
    </source>
</evidence>
<name>A0A948RY75_UNCEI</name>
<dbReference type="GO" id="GO:0004672">
    <property type="term" value="F:protein kinase activity"/>
    <property type="evidence" value="ECO:0007669"/>
    <property type="project" value="InterPro"/>
</dbReference>
<accession>A0A948RY75</accession>
<feature type="domain" description="Protein kinase" evidence="1">
    <location>
        <begin position="1"/>
        <end position="355"/>
    </location>
</feature>
<dbReference type="SMART" id="SM00220">
    <property type="entry name" value="S_TKc"/>
    <property type="match status" value="1"/>
</dbReference>
<dbReference type="EMBL" id="JAHJDP010000076">
    <property type="protein sequence ID" value="MBU2691768.1"/>
    <property type="molecule type" value="Genomic_DNA"/>
</dbReference>
<proteinExistence type="predicted"/>
<sequence length="630" mass="70454">MRLEQELGRGGEGIVFTIAHQQRHVAKIYNIPPDQRRIRKLEAMAEAANPALLRIAAWPVDLLSDTKGIIRGFLMPRVVARRDVHELYSPKSRSDSFPQADFKFLIHVGANIARAFAIVHEGGHVLGDVNHGNLLVGPNGTVVLIDCDSFQISKGANVFTCDVGVPLFTAPELHGRALRNLIRTPNHDLFGLAVLLFHLLYMGRHPFAGRYTGPGDMGIERAVAEHRFAYGPDRANHRMERPPGTIPLETLGTVIAANFVRAFGRSENARMRPDARSWISALEDLKARLLQCQVVSGHQYPRDLSSCPWCDIEAQTAVRLFGQRIITHDPTGKIDVGALWRAIMTVRDPGPDPELPSERPWKPPAGVNLPNTALKSFRKAASIILGGSGLVACNALAENGGFLGALAAFVLALIVWPRVSTEKRMAAKQDFSSASANWEHALGRWRDQASLSIFSEKKKSLERVRAELSDLPSERCRRMAILEAQRENFQRKRYLDRYRISRARIPGIGPSRTSMLASYGIETAADVEYGKVIRIPGFGESLTSDLIRWRRSHEGNFRFNPNEPVDPRDIKSLDRDVEARRQSLLAILRQGPDVLRRLSLEIHSSRLRLLSILEKTWEAYKIAQTRRDAL</sequence>
<dbReference type="SUPFAM" id="SSF56112">
    <property type="entry name" value="Protein kinase-like (PK-like)"/>
    <property type="match status" value="1"/>
</dbReference>
<gene>
    <name evidence="2" type="ORF">KJ970_12650</name>
</gene>
<organism evidence="2 3">
    <name type="scientific">Eiseniibacteriota bacterium</name>
    <dbReference type="NCBI Taxonomy" id="2212470"/>
    <lineage>
        <taxon>Bacteria</taxon>
        <taxon>Candidatus Eiseniibacteriota</taxon>
    </lineage>
</organism>
<evidence type="ECO:0000259" key="1">
    <source>
        <dbReference type="PROSITE" id="PS50011"/>
    </source>
</evidence>
<dbReference type="InterPro" id="IPR011009">
    <property type="entry name" value="Kinase-like_dom_sf"/>
</dbReference>